<keyword evidence="2" id="KW-1133">Transmembrane helix</keyword>
<feature type="region of interest" description="Disordered" evidence="1">
    <location>
        <begin position="1"/>
        <end position="38"/>
    </location>
</feature>
<keyword evidence="2" id="KW-0812">Transmembrane</keyword>
<protein>
    <submittedName>
        <fullName evidence="3">Uncharacterized protein</fullName>
    </submittedName>
</protein>
<feature type="compositionally biased region" description="Basic and acidic residues" evidence="1">
    <location>
        <begin position="20"/>
        <end position="30"/>
    </location>
</feature>
<sequence>MSNALSKDWTQASPRASSRPRRDYESDKGVYEPVGSRSVHRQDKRTSGILYMIFLLVCGLGLMLAHHFFYAYLNDKSIDPGSTELPPRLKNQDDVDFIGKTFAHGARIALSMAIGGTFAQLFWATLRSRSHSIGQFDALVNCGQTPFHSSAFQAVTASAALFIVSLVASATALLVVLTPGSLTISANFSTGKPCTVPTVPQDVMKSDYDFADKNGTVGFPVEAVLSTMLSSNTYLPPFQSNQELCGDVTSCLYNVSFVGPALDCVDVTNRMNLSSLINSSMTISNSTPFLVWNASGFTDSIGLSILSRDLVNGVSQATNCSAYNATYDTVVGFADGSSTIAVRKVTLDLPISPSDSKSFINFHIENGIGMLIGLIWAGPNGAISRTEFGNIPSPFFVTTSDGNHTFGDSVSHFASSFMQNLSLSLLSGSFNYGLSNNTASNFEDASSTCIFPVTFYIYDSTRLLATYGVMLGFATALVAYGCTLLWRNGLEEKLVFSDVVHTTLNEEMFSRSESVQSSTKVHVIPDGRGPGTFQPASSMEMDEDDTKLSEFVQRKHCLAIRWKLALFVLAASTCMILNHAYYHYLEGKAPSSDLAGASDFFLNQVIVSDTGNALAYIGQTFLAAAVATACTQLFWRAVRSRGHSISQIDALMNVQFNPISPSLLRALKVSFLIPLLALFVFSTSLISIFAPGSITVPPDQSQSRDCAALSLRNLSALETKLSDYTTPIFTGMSLATNFEPIDACESASDVGCAYDLQFIGPGFSCEDVTASSNKSAFTNRFGKGIIPLYLAQVLPQTSNLTMQTSVQTMYYDGTGYQAVNCTGVLRSYSASIGHGVLSPSSINVTGSQVISTINANTSQLSTFAEAYVFSMMRSLQQAPVLSAGGSVGMGNSALGADNNVVVMPFSVRGGIGKVQLDGNITWDNNMSLALESFAQNATLSLLSGQISAFNPEDPNVLENITTTCTYTFPAYRYVPYRLFLTYGVAIFITMICAILGCFAIWRNGTDETLEFSRILRAVLNEKMFNGRRYLDEDTIVKADETVEGNLIPSISESSGFS</sequence>
<evidence type="ECO:0000313" key="3">
    <source>
        <dbReference type="EMBL" id="KLO12657.1"/>
    </source>
</evidence>
<feature type="transmembrane region" description="Helical" evidence="2">
    <location>
        <begin position="108"/>
        <end position="126"/>
    </location>
</feature>
<dbReference type="EMBL" id="KQ085973">
    <property type="protein sequence ID" value="KLO12657.1"/>
    <property type="molecule type" value="Genomic_DNA"/>
</dbReference>
<evidence type="ECO:0000256" key="2">
    <source>
        <dbReference type="SAM" id="Phobius"/>
    </source>
</evidence>
<dbReference type="PANTHER" id="PTHR35041">
    <property type="entry name" value="MEDIATOR OF RNA POLYMERASE II TRANSCRIPTION SUBUNIT 1"/>
    <property type="match status" value="1"/>
</dbReference>
<feature type="transmembrane region" description="Helical" evidence="2">
    <location>
        <begin position="564"/>
        <end position="584"/>
    </location>
</feature>
<dbReference type="OrthoDB" id="5340195at2759"/>
<feature type="transmembrane region" description="Helical" evidence="2">
    <location>
        <begin position="979"/>
        <end position="1001"/>
    </location>
</feature>
<accession>A0A0H2RM23</accession>
<dbReference type="AlphaFoldDB" id="A0A0H2RM23"/>
<feature type="transmembrane region" description="Helical" evidence="2">
    <location>
        <begin position="613"/>
        <end position="635"/>
    </location>
</feature>
<feature type="transmembrane region" description="Helical" evidence="2">
    <location>
        <begin position="669"/>
        <end position="690"/>
    </location>
</feature>
<evidence type="ECO:0000313" key="4">
    <source>
        <dbReference type="Proteomes" id="UP000053477"/>
    </source>
</evidence>
<feature type="compositionally biased region" description="Polar residues" evidence="1">
    <location>
        <begin position="1"/>
        <end position="11"/>
    </location>
</feature>
<dbReference type="PANTHER" id="PTHR35041:SF6">
    <property type="entry name" value="FORMYLMETHIONINE DEFORMYLASE-LIKE PROTEIN-RELATED"/>
    <property type="match status" value="1"/>
</dbReference>
<dbReference type="InParanoid" id="A0A0H2RM23"/>
<organism evidence="3 4">
    <name type="scientific">Schizopora paradoxa</name>
    <dbReference type="NCBI Taxonomy" id="27342"/>
    <lineage>
        <taxon>Eukaryota</taxon>
        <taxon>Fungi</taxon>
        <taxon>Dikarya</taxon>
        <taxon>Basidiomycota</taxon>
        <taxon>Agaricomycotina</taxon>
        <taxon>Agaricomycetes</taxon>
        <taxon>Hymenochaetales</taxon>
        <taxon>Schizoporaceae</taxon>
        <taxon>Schizopora</taxon>
    </lineage>
</organism>
<dbReference type="STRING" id="27342.A0A0H2RM23"/>
<keyword evidence="4" id="KW-1185">Reference proteome</keyword>
<name>A0A0H2RM23_9AGAM</name>
<evidence type="ECO:0000256" key="1">
    <source>
        <dbReference type="SAM" id="MobiDB-lite"/>
    </source>
</evidence>
<feature type="transmembrane region" description="Helical" evidence="2">
    <location>
        <begin position="464"/>
        <end position="486"/>
    </location>
</feature>
<proteinExistence type="predicted"/>
<keyword evidence="2" id="KW-0472">Membrane</keyword>
<dbReference type="Proteomes" id="UP000053477">
    <property type="component" value="Unassembled WGS sequence"/>
</dbReference>
<gene>
    <name evidence="3" type="ORF">SCHPADRAFT_890622</name>
</gene>
<feature type="transmembrane region" description="Helical" evidence="2">
    <location>
        <begin position="154"/>
        <end position="177"/>
    </location>
</feature>
<feature type="transmembrane region" description="Helical" evidence="2">
    <location>
        <begin position="49"/>
        <end position="73"/>
    </location>
</feature>
<reference evidence="3 4" key="1">
    <citation type="submission" date="2015-04" db="EMBL/GenBank/DDBJ databases">
        <title>Complete genome sequence of Schizopora paradoxa KUC8140, a cosmopolitan wood degrader in East Asia.</title>
        <authorList>
            <consortium name="DOE Joint Genome Institute"/>
            <person name="Min B."/>
            <person name="Park H."/>
            <person name="Jang Y."/>
            <person name="Kim J.-J."/>
            <person name="Kim K.H."/>
            <person name="Pangilinan J."/>
            <person name="Lipzen A."/>
            <person name="Riley R."/>
            <person name="Grigoriev I.V."/>
            <person name="Spatafora J.W."/>
            <person name="Choi I.-G."/>
        </authorList>
    </citation>
    <scope>NUCLEOTIDE SEQUENCE [LARGE SCALE GENOMIC DNA]</scope>
    <source>
        <strain evidence="3 4">KUC8140</strain>
    </source>
</reference>